<evidence type="ECO:0000256" key="4">
    <source>
        <dbReference type="ARBA" id="ARBA00023163"/>
    </source>
</evidence>
<dbReference type="Proteomes" id="UP000533598">
    <property type="component" value="Unassembled WGS sequence"/>
</dbReference>
<evidence type="ECO:0000313" key="7">
    <source>
        <dbReference type="EMBL" id="MBB4677058.1"/>
    </source>
</evidence>
<dbReference type="InterPro" id="IPR011990">
    <property type="entry name" value="TPR-like_helical_dom_sf"/>
</dbReference>
<keyword evidence="2" id="KW-0805">Transcription regulation</keyword>
<dbReference type="Pfam" id="PF00931">
    <property type="entry name" value="NB-ARC"/>
    <property type="match status" value="1"/>
</dbReference>
<dbReference type="SMART" id="SM00862">
    <property type="entry name" value="Trans_reg_C"/>
    <property type="match status" value="1"/>
</dbReference>
<dbReference type="Gene3D" id="1.25.40.10">
    <property type="entry name" value="Tetratricopeptide repeat domain"/>
    <property type="match status" value="3"/>
</dbReference>
<dbReference type="GO" id="GO:0005524">
    <property type="term" value="F:ATP binding"/>
    <property type="evidence" value="ECO:0007669"/>
    <property type="project" value="UniProtKB-KW"/>
</dbReference>
<dbReference type="InterPro" id="IPR016032">
    <property type="entry name" value="Sig_transdc_resp-reg_C-effctor"/>
</dbReference>
<dbReference type="EMBL" id="JACHMH010000001">
    <property type="protein sequence ID" value="MBB4677058.1"/>
    <property type="molecule type" value="Genomic_DNA"/>
</dbReference>
<dbReference type="InterPro" id="IPR001867">
    <property type="entry name" value="OmpR/PhoB-type_DNA-bd"/>
</dbReference>
<evidence type="ECO:0000256" key="3">
    <source>
        <dbReference type="ARBA" id="ARBA00023125"/>
    </source>
</evidence>
<protein>
    <submittedName>
        <fullName evidence="7">DNA-binding SARP family transcriptional activator/energy-coupling factor transporter ATP-binding protein EcfA2</fullName>
    </submittedName>
</protein>
<dbReference type="SMART" id="SM00382">
    <property type="entry name" value="AAA"/>
    <property type="match status" value="1"/>
</dbReference>
<feature type="domain" description="OmpR/PhoB-type" evidence="6">
    <location>
        <begin position="1"/>
        <end position="97"/>
    </location>
</feature>
<dbReference type="InterPro" id="IPR005158">
    <property type="entry name" value="BTAD"/>
</dbReference>
<keyword evidence="7" id="KW-0547">Nucleotide-binding</keyword>
<dbReference type="PANTHER" id="PTHR35807:SF1">
    <property type="entry name" value="TRANSCRIPTIONAL REGULATOR REDD"/>
    <property type="match status" value="1"/>
</dbReference>
<organism evidence="7 8">
    <name type="scientific">Crossiella cryophila</name>
    <dbReference type="NCBI Taxonomy" id="43355"/>
    <lineage>
        <taxon>Bacteria</taxon>
        <taxon>Bacillati</taxon>
        <taxon>Actinomycetota</taxon>
        <taxon>Actinomycetes</taxon>
        <taxon>Pseudonocardiales</taxon>
        <taxon>Pseudonocardiaceae</taxon>
        <taxon>Crossiella</taxon>
    </lineage>
</organism>
<dbReference type="SUPFAM" id="SSF52540">
    <property type="entry name" value="P-loop containing nucleoside triphosphate hydrolases"/>
    <property type="match status" value="1"/>
</dbReference>
<evidence type="ECO:0000256" key="2">
    <source>
        <dbReference type="ARBA" id="ARBA00023015"/>
    </source>
</evidence>
<evidence type="ECO:0000256" key="1">
    <source>
        <dbReference type="ARBA" id="ARBA00005820"/>
    </source>
</evidence>
<dbReference type="SMART" id="SM01043">
    <property type="entry name" value="BTAD"/>
    <property type="match status" value="1"/>
</dbReference>
<name>A0A7W7CBY5_9PSEU</name>
<gene>
    <name evidence="7" type="ORF">HNR67_003176</name>
</gene>
<dbReference type="PANTHER" id="PTHR35807">
    <property type="entry name" value="TRANSCRIPTIONAL REGULATOR REDD-RELATED"/>
    <property type="match status" value="1"/>
</dbReference>
<dbReference type="GO" id="GO:0000160">
    <property type="term" value="P:phosphorelay signal transduction system"/>
    <property type="evidence" value="ECO:0007669"/>
    <property type="project" value="InterPro"/>
</dbReference>
<dbReference type="GO" id="GO:0003677">
    <property type="term" value="F:DNA binding"/>
    <property type="evidence" value="ECO:0007669"/>
    <property type="project" value="UniProtKB-UniRule"/>
</dbReference>
<evidence type="ECO:0000256" key="5">
    <source>
        <dbReference type="PROSITE-ProRule" id="PRU01091"/>
    </source>
</evidence>
<dbReference type="Gene3D" id="3.40.50.300">
    <property type="entry name" value="P-loop containing nucleotide triphosphate hydrolases"/>
    <property type="match status" value="1"/>
</dbReference>
<dbReference type="SMART" id="SM00028">
    <property type="entry name" value="TPR"/>
    <property type="match status" value="5"/>
</dbReference>
<proteinExistence type="inferred from homology"/>
<dbReference type="InterPro" id="IPR027417">
    <property type="entry name" value="P-loop_NTPase"/>
</dbReference>
<dbReference type="InterPro" id="IPR036388">
    <property type="entry name" value="WH-like_DNA-bd_sf"/>
</dbReference>
<accession>A0A7W7CBY5</accession>
<dbReference type="Pfam" id="PF00486">
    <property type="entry name" value="Trans_reg_C"/>
    <property type="match status" value="1"/>
</dbReference>
<evidence type="ECO:0000259" key="6">
    <source>
        <dbReference type="PROSITE" id="PS51755"/>
    </source>
</evidence>
<dbReference type="Pfam" id="PF03704">
    <property type="entry name" value="BTAD"/>
    <property type="match status" value="1"/>
</dbReference>
<dbReference type="SUPFAM" id="SSF46894">
    <property type="entry name" value="C-terminal effector domain of the bipartite response regulators"/>
    <property type="match status" value="1"/>
</dbReference>
<dbReference type="InterPro" id="IPR051677">
    <property type="entry name" value="AfsR-DnrI-RedD_regulator"/>
</dbReference>
<dbReference type="Gene3D" id="1.10.10.10">
    <property type="entry name" value="Winged helix-like DNA-binding domain superfamily/Winged helix DNA-binding domain"/>
    <property type="match status" value="1"/>
</dbReference>
<dbReference type="SUPFAM" id="SSF48452">
    <property type="entry name" value="TPR-like"/>
    <property type="match status" value="3"/>
</dbReference>
<sequence length="930" mass="99608">MAQDELDFRVLGPLEVRAQHLALPIGGLKPRQLLATLLLNPNRLVPAETLVDALWPQSPPRSAVPNLRTYVSTLRSSLRAGGEERILAQPRGYAIVVRPDELDLLVFEELTARARQCRADGRLELTLELLCRADGLVRGSPLEDLPPTPGWAALLRRLEERVLQATEERLAVLVALGRAEPAIAELRELLARHPFREGLCQQLMLALAGTGRDAEALQTFADLRRGLLEELGVEPGQESRRIHAALLSGELPAAEAATAPVIRSAVSQLPPAEGDFTGRQPALDQLTALLQPVSPQLGAARIAVLTGPAGCGKSALAAQAAHAVRTRFPDGQLYLDLGGSHRPAPTGRLLAELLRSLGITDIPGGLAERAARYRSALADRRVLVWLDDAASAAQVRSLLPATSGCAVLVTSRRLLTELPGAHEIPVAALTPAEGDRLLARIVGSARIAAEPEAAATILRACGGLPLAVRIAGARLAARPGWRLGTLAARLADPASRLAELRCGDLDAGAGIAASQARLSPDAATTFARWGLLGPAPVDADTLGDPAAVEDLVDAGLAEVAGAAATGGPRYRLPELPRCAAIAAAPTDPAWVRQVLDRWLRRARAAAAALPVNIFAPGQRDTAPTDSLPRALAWLDGERPALVEAVDLAARHGEATLAADLALALVPYFDLCSHHEDWERTHETALAVAQGDQRAALLRGLGQLHLYRDEYARARERFTAAHELFTDDYGRALARCGLGALARVLGSPAEALEHHQAALTAFRAVRDGCAEAYARCAIGSARLAQHRHDEALLAFTDALRLARLAGDEHRAAHVLHQLGVLHQRQGRPDRGLSCLDEALSVFERIRDAHGEAYVLRAMGELHSADGRRACGRSSLERAVLLYQRLGDRHGEAGATQLLGEVLRGERREALAEEHLRRAVRLWRDLRLPVSR</sequence>
<keyword evidence="8" id="KW-1185">Reference proteome</keyword>
<dbReference type="PROSITE" id="PS51755">
    <property type="entry name" value="OMPR_PHOB"/>
    <property type="match status" value="1"/>
</dbReference>
<evidence type="ECO:0000313" key="8">
    <source>
        <dbReference type="Proteomes" id="UP000533598"/>
    </source>
</evidence>
<comment type="caution">
    <text evidence="7">The sequence shown here is derived from an EMBL/GenBank/DDBJ whole genome shotgun (WGS) entry which is preliminary data.</text>
</comment>
<dbReference type="InterPro" id="IPR002182">
    <property type="entry name" value="NB-ARC"/>
</dbReference>
<dbReference type="GO" id="GO:0043531">
    <property type="term" value="F:ADP binding"/>
    <property type="evidence" value="ECO:0007669"/>
    <property type="project" value="InterPro"/>
</dbReference>
<dbReference type="AlphaFoldDB" id="A0A7W7CBY5"/>
<dbReference type="InterPro" id="IPR019734">
    <property type="entry name" value="TPR_rpt"/>
</dbReference>
<reference evidence="7 8" key="1">
    <citation type="submission" date="2020-08" db="EMBL/GenBank/DDBJ databases">
        <title>Sequencing the genomes of 1000 actinobacteria strains.</title>
        <authorList>
            <person name="Klenk H.-P."/>
        </authorList>
    </citation>
    <scope>NUCLEOTIDE SEQUENCE [LARGE SCALE GENOMIC DNA]</scope>
    <source>
        <strain evidence="7 8">DSM 44230</strain>
    </source>
</reference>
<dbReference type="CDD" id="cd15831">
    <property type="entry name" value="BTAD"/>
    <property type="match status" value="1"/>
</dbReference>
<feature type="DNA-binding region" description="OmpR/PhoB-type" evidence="5">
    <location>
        <begin position="1"/>
        <end position="97"/>
    </location>
</feature>
<keyword evidence="3 5" id="KW-0238">DNA-binding</keyword>
<keyword evidence="4" id="KW-0804">Transcription</keyword>
<dbReference type="GO" id="GO:0006355">
    <property type="term" value="P:regulation of DNA-templated transcription"/>
    <property type="evidence" value="ECO:0007669"/>
    <property type="project" value="InterPro"/>
</dbReference>
<dbReference type="Pfam" id="PF13424">
    <property type="entry name" value="TPR_12"/>
    <property type="match status" value="1"/>
</dbReference>
<comment type="similarity">
    <text evidence="1">Belongs to the AfsR/DnrI/RedD regulatory family.</text>
</comment>
<dbReference type="PRINTS" id="PR00364">
    <property type="entry name" value="DISEASERSIST"/>
</dbReference>
<keyword evidence="7" id="KW-0067">ATP-binding</keyword>
<dbReference type="InterPro" id="IPR003593">
    <property type="entry name" value="AAA+_ATPase"/>
</dbReference>
<dbReference type="RefSeq" id="WP_185002934.1">
    <property type="nucleotide sequence ID" value="NZ_JACHMH010000001.1"/>
</dbReference>